<dbReference type="OrthoDB" id="7282816at2"/>
<gene>
    <name evidence="1" type="ORF">D1610_15875</name>
</gene>
<evidence type="ECO:0000313" key="1">
    <source>
        <dbReference type="EMBL" id="RHW16321.1"/>
    </source>
</evidence>
<proteinExistence type="predicted"/>
<dbReference type="EMBL" id="QWLV01000010">
    <property type="protein sequence ID" value="RHW16321.1"/>
    <property type="molecule type" value="Genomic_DNA"/>
</dbReference>
<dbReference type="RefSeq" id="WP_118865187.1">
    <property type="nucleotide sequence ID" value="NZ_QWLV01000010.1"/>
</dbReference>
<sequence>MTDSPAPDAATDPLAFAPVKTAARHDGWTPARQRDFIAQLARIGVVGAAAKAVGMSAKSAYALRKRAGEGSGFAAAWAGALDIGRARALSLAIDRALNGEATPVFYRGRQIGERRRYDNRLLLAALRAIDPAARTAPADLGGGFGG</sequence>
<evidence type="ECO:0008006" key="3">
    <source>
        <dbReference type="Google" id="ProtNLM"/>
    </source>
</evidence>
<name>A0A396RRU8_9SPHN</name>
<dbReference type="Proteomes" id="UP000266693">
    <property type="component" value="Unassembled WGS sequence"/>
</dbReference>
<evidence type="ECO:0000313" key="2">
    <source>
        <dbReference type="Proteomes" id="UP000266693"/>
    </source>
</evidence>
<comment type="caution">
    <text evidence="1">The sequence shown here is derived from an EMBL/GenBank/DDBJ whole genome shotgun (WGS) entry which is preliminary data.</text>
</comment>
<accession>A0A396RRU8</accession>
<keyword evidence="2" id="KW-1185">Reference proteome</keyword>
<organism evidence="1 2">
    <name type="scientific">Sphingomonas gilva</name>
    <dbReference type="NCBI Taxonomy" id="2305907"/>
    <lineage>
        <taxon>Bacteria</taxon>
        <taxon>Pseudomonadati</taxon>
        <taxon>Pseudomonadota</taxon>
        <taxon>Alphaproteobacteria</taxon>
        <taxon>Sphingomonadales</taxon>
        <taxon>Sphingomonadaceae</taxon>
        <taxon>Sphingomonas</taxon>
    </lineage>
</organism>
<protein>
    <recommendedName>
        <fullName evidence="3">LysR family transcriptional regulator</fullName>
    </recommendedName>
</protein>
<dbReference type="AlphaFoldDB" id="A0A396RRU8"/>
<reference evidence="1 2" key="1">
    <citation type="submission" date="2018-08" db="EMBL/GenBank/DDBJ databases">
        <title>The multiple taxonomic identification of Sphingomonas gilva.</title>
        <authorList>
            <person name="Zhu D."/>
            <person name="Zheng S."/>
        </authorList>
    </citation>
    <scope>NUCLEOTIDE SEQUENCE [LARGE SCALE GENOMIC DNA]</scope>
    <source>
        <strain evidence="1 2">ZDH117</strain>
    </source>
</reference>